<keyword evidence="1" id="KW-0472">Membrane</keyword>
<protein>
    <recommendedName>
        <fullName evidence="4">ABC-2 family transporter protein</fullName>
    </recommendedName>
</protein>
<keyword evidence="1" id="KW-1133">Transmembrane helix</keyword>
<dbReference type="STRING" id="670482.SAMN04488542_10429"/>
<reference evidence="2 3" key="1">
    <citation type="submission" date="2016-10" db="EMBL/GenBank/DDBJ databases">
        <authorList>
            <person name="de Groot N.N."/>
        </authorList>
    </citation>
    <scope>NUCLEOTIDE SEQUENCE [LARGE SCALE GENOMIC DNA]</scope>
    <source>
        <strain evidence="2 3">DSM 28129</strain>
    </source>
</reference>
<organism evidence="2 3">
    <name type="scientific">Fontibacillus panacisegetis</name>
    <dbReference type="NCBI Taxonomy" id="670482"/>
    <lineage>
        <taxon>Bacteria</taxon>
        <taxon>Bacillati</taxon>
        <taxon>Bacillota</taxon>
        <taxon>Bacilli</taxon>
        <taxon>Bacillales</taxon>
        <taxon>Paenibacillaceae</taxon>
        <taxon>Fontibacillus</taxon>
    </lineage>
</organism>
<dbReference type="OrthoDB" id="2584870at2"/>
<feature type="transmembrane region" description="Helical" evidence="1">
    <location>
        <begin position="108"/>
        <end position="131"/>
    </location>
</feature>
<keyword evidence="1" id="KW-0812">Transmembrane</keyword>
<evidence type="ECO:0000313" key="2">
    <source>
        <dbReference type="EMBL" id="SDE96198.1"/>
    </source>
</evidence>
<feature type="transmembrane region" description="Helical" evidence="1">
    <location>
        <begin position="77"/>
        <end position="96"/>
    </location>
</feature>
<gene>
    <name evidence="2" type="ORF">SAMN04488542_10429</name>
</gene>
<dbReference type="RefSeq" id="WP_091227369.1">
    <property type="nucleotide sequence ID" value="NZ_FNBG01000004.1"/>
</dbReference>
<feature type="transmembrane region" description="Helical" evidence="1">
    <location>
        <begin position="159"/>
        <end position="179"/>
    </location>
</feature>
<accession>A0A1G7H6Z1</accession>
<keyword evidence="3" id="KW-1185">Reference proteome</keyword>
<evidence type="ECO:0000256" key="1">
    <source>
        <dbReference type="SAM" id="Phobius"/>
    </source>
</evidence>
<name>A0A1G7H6Z1_9BACL</name>
<feature type="transmembrane region" description="Helical" evidence="1">
    <location>
        <begin position="248"/>
        <end position="267"/>
    </location>
</feature>
<proteinExistence type="predicted"/>
<feature type="transmembrane region" description="Helical" evidence="1">
    <location>
        <begin position="191"/>
        <end position="214"/>
    </location>
</feature>
<evidence type="ECO:0008006" key="4">
    <source>
        <dbReference type="Google" id="ProtNLM"/>
    </source>
</evidence>
<sequence>MKHSIDQELGQLERELREPLRQAVLPPPSPSETSVLITALQPEFDMLKAESASATLDFNPQVEVPSLMKLLWNQFRIYRKSLVLIGSFVFLMMILLVDPKQPMDSLIIVGFEATSLFPVITPLLIMASMLFSSRTSDRGMRNVESITPYPPALVMYSRMLMVIGLVVGWALISSIVVGMRVSAEGAVTLPFIPFLLRWLGISLLVGGVLMYVMFRKGIKMALFFSAGIYVGWILIENFMILWSVQSKTALDTLMLISGALLMLRSYYRSRNMRVSSPDRRK</sequence>
<feature type="transmembrane region" description="Helical" evidence="1">
    <location>
        <begin position="221"/>
        <end position="242"/>
    </location>
</feature>
<dbReference type="Proteomes" id="UP000198972">
    <property type="component" value="Unassembled WGS sequence"/>
</dbReference>
<dbReference type="AlphaFoldDB" id="A0A1G7H6Z1"/>
<dbReference type="EMBL" id="FNBG01000004">
    <property type="protein sequence ID" value="SDE96198.1"/>
    <property type="molecule type" value="Genomic_DNA"/>
</dbReference>
<evidence type="ECO:0000313" key="3">
    <source>
        <dbReference type="Proteomes" id="UP000198972"/>
    </source>
</evidence>